<dbReference type="NCBIfam" id="NF011100">
    <property type="entry name" value="PRK14527.1"/>
    <property type="match status" value="1"/>
</dbReference>
<dbReference type="PANTHER" id="PTHR23359">
    <property type="entry name" value="NUCLEOTIDE KINASE"/>
    <property type="match status" value="1"/>
</dbReference>
<dbReference type="PROSITE" id="PS00113">
    <property type="entry name" value="ADENYLATE_KINASE"/>
    <property type="match status" value="1"/>
</dbReference>
<dbReference type="FunFam" id="3.40.50.300:FF:000106">
    <property type="entry name" value="Adenylate kinase mitochondrial"/>
    <property type="match status" value="1"/>
</dbReference>
<feature type="binding site" evidence="5">
    <location>
        <begin position="57"/>
        <end position="59"/>
    </location>
    <ligand>
        <name>AMP</name>
        <dbReference type="ChEBI" id="CHEBI:456215"/>
    </ligand>
</feature>
<protein>
    <recommendedName>
        <fullName evidence="5 7">Adenylate kinase</fullName>
        <shortName evidence="5">AK</shortName>
        <ecNumber evidence="5 7">2.7.4.3</ecNumber>
    </recommendedName>
    <alternativeName>
        <fullName evidence="5">ATP-AMP transphosphorylase</fullName>
    </alternativeName>
    <alternativeName>
        <fullName evidence="5">ATP:AMP phosphotransferase</fullName>
    </alternativeName>
    <alternativeName>
        <fullName evidence="5">Adenylate monophosphate kinase</fullName>
    </alternativeName>
</protein>
<evidence type="ECO:0000256" key="2">
    <source>
        <dbReference type="ARBA" id="ARBA00022727"/>
    </source>
</evidence>
<dbReference type="RefSeq" id="WP_168059390.1">
    <property type="nucleotide sequence ID" value="NZ_VTOW01000002.1"/>
</dbReference>
<evidence type="ECO:0000313" key="9">
    <source>
        <dbReference type="EMBL" id="NKE71047.1"/>
    </source>
</evidence>
<dbReference type="EC" id="2.7.4.3" evidence="5 7"/>
<dbReference type="InterPro" id="IPR033690">
    <property type="entry name" value="Adenylat_kinase_CS"/>
</dbReference>
<dbReference type="EMBL" id="VTOW01000002">
    <property type="protein sequence ID" value="NKE71047.1"/>
    <property type="molecule type" value="Genomic_DNA"/>
</dbReference>
<keyword evidence="5 7" id="KW-0067">ATP-binding</keyword>
<dbReference type="UniPathway" id="UPA00588">
    <property type="reaction ID" value="UER00649"/>
</dbReference>
<feature type="binding site" evidence="5">
    <location>
        <position position="170"/>
    </location>
    <ligand>
        <name>AMP</name>
        <dbReference type="ChEBI" id="CHEBI:456215"/>
    </ligand>
</feature>
<evidence type="ECO:0000256" key="6">
    <source>
        <dbReference type="RuleBase" id="RU003330"/>
    </source>
</evidence>
<feature type="binding site" evidence="5">
    <location>
        <begin position="136"/>
        <end position="137"/>
    </location>
    <ligand>
        <name>ATP</name>
        <dbReference type="ChEBI" id="CHEBI:30616"/>
    </ligand>
</feature>
<comment type="pathway">
    <text evidence="5">Purine metabolism; AMP biosynthesis via salvage pathway; AMP from ADP: step 1/1.</text>
</comment>
<evidence type="ECO:0000256" key="1">
    <source>
        <dbReference type="ARBA" id="ARBA00022679"/>
    </source>
</evidence>
<comment type="similarity">
    <text evidence="5 6">Belongs to the adenylate kinase family.</text>
</comment>
<feature type="binding site" evidence="5">
    <location>
        <position position="92"/>
    </location>
    <ligand>
        <name>AMP</name>
        <dbReference type="ChEBI" id="CHEBI:456215"/>
    </ligand>
</feature>
<dbReference type="Gene3D" id="3.40.50.300">
    <property type="entry name" value="P-loop containing nucleotide triphosphate hydrolases"/>
    <property type="match status" value="1"/>
</dbReference>
<dbReference type="NCBIfam" id="NF001381">
    <property type="entry name" value="PRK00279.1-3"/>
    <property type="match status" value="1"/>
</dbReference>
<dbReference type="CDD" id="cd01428">
    <property type="entry name" value="ADK"/>
    <property type="match status" value="1"/>
</dbReference>
<feature type="binding site" evidence="5">
    <location>
        <position position="198"/>
    </location>
    <ligand>
        <name>ATP</name>
        <dbReference type="ChEBI" id="CHEBI:30616"/>
    </ligand>
</feature>
<comment type="domain">
    <text evidence="5">Consists of three domains, a large central CORE domain and two small peripheral domains, NMPbind and LID, which undergo movements during catalysis. The LID domain closes over the site of phosphoryl transfer upon ATP binding. Assembling and dissambling the active center during each catalytic cycle provides an effective means to prevent ATP hydrolysis.</text>
</comment>
<evidence type="ECO:0000256" key="7">
    <source>
        <dbReference type="RuleBase" id="RU003331"/>
    </source>
</evidence>
<dbReference type="GO" id="GO:0005737">
    <property type="term" value="C:cytoplasm"/>
    <property type="evidence" value="ECO:0007669"/>
    <property type="project" value="UniProtKB-SubCell"/>
</dbReference>
<keyword evidence="1 5" id="KW-0808">Transferase</keyword>
<dbReference type="Proteomes" id="UP000534783">
    <property type="component" value="Unassembled WGS sequence"/>
</dbReference>
<dbReference type="PRINTS" id="PR00094">
    <property type="entry name" value="ADENYLTKNASE"/>
</dbReference>
<evidence type="ECO:0000259" key="8">
    <source>
        <dbReference type="Pfam" id="PF05191"/>
    </source>
</evidence>
<accession>A0A7X6DPS9</accession>
<keyword evidence="4 5" id="KW-0418">Kinase</keyword>
<evidence type="ECO:0000313" key="10">
    <source>
        <dbReference type="Proteomes" id="UP000534783"/>
    </source>
</evidence>
<dbReference type="InterPro" id="IPR007862">
    <property type="entry name" value="Adenylate_kinase_lid-dom"/>
</dbReference>
<keyword evidence="3 5" id="KW-0547">Nucleotide-binding</keyword>
<sequence>MRLIFLGPPGVGKGTQAEKLSKEYRIPHIATGDMLRTAMAKKTPVGMEAKSYIDAGKLVPDDVIINLVAERLKEPDTSAGYILDGFPRTIKQAEALSKILKENRQGIDRVLYFDLNEEELVKRIAGRRSCPACQKVYHTSFNPPPQEGICSCGTALVQRKDDRPETVKARLVVYRNETSPLIQHYREQGLLSQIDADAGVDDVTGRVKEAVLGKKSS</sequence>
<dbReference type="InterPro" id="IPR006259">
    <property type="entry name" value="Adenyl_kin_sub"/>
</dbReference>
<dbReference type="SUPFAM" id="SSF52540">
    <property type="entry name" value="P-loop containing nucleoside triphosphate hydrolases"/>
    <property type="match status" value="1"/>
</dbReference>
<gene>
    <name evidence="5" type="primary">adk</name>
    <name evidence="9" type="ORF">MNODULE_09880</name>
</gene>
<feature type="binding site" evidence="5">
    <location>
        <position position="127"/>
    </location>
    <ligand>
        <name>ATP</name>
        <dbReference type="ChEBI" id="CHEBI:30616"/>
    </ligand>
</feature>
<feature type="binding site" evidence="5">
    <location>
        <position position="31"/>
    </location>
    <ligand>
        <name>AMP</name>
        <dbReference type="ChEBI" id="CHEBI:456215"/>
    </ligand>
</feature>
<dbReference type="NCBIfam" id="TIGR01351">
    <property type="entry name" value="adk"/>
    <property type="match status" value="1"/>
</dbReference>
<dbReference type="GO" id="GO:0044209">
    <property type="term" value="P:AMP salvage"/>
    <property type="evidence" value="ECO:0007669"/>
    <property type="project" value="UniProtKB-UniRule"/>
</dbReference>
<dbReference type="HAMAP" id="MF_00235">
    <property type="entry name" value="Adenylate_kinase_Adk"/>
    <property type="match status" value="1"/>
</dbReference>
<comment type="catalytic activity">
    <reaction evidence="5 7">
        <text>AMP + ATP = 2 ADP</text>
        <dbReference type="Rhea" id="RHEA:12973"/>
        <dbReference type="ChEBI" id="CHEBI:30616"/>
        <dbReference type="ChEBI" id="CHEBI:456215"/>
        <dbReference type="ChEBI" id="CHEBI:456216"/>
        <dbReference type="EC" id="2.7.4.3"/>
    </reaction>
</comment>
<dbReference type="AlphaFoldDB" id="A0A7X6DPS9"/>
<organism evidence="9 10">
    <name type="scientific">Candidatus Manganitrophus noduliformans</name>
    <dbReference type="NCBI Taxonomy" id="2606439"/>
    <lineage>
        <taxon>Bacteria</taxon>
        <taxon>Pseudomonadati</taxon>
        <taxon>Nitrospirota</taxon>
        <taxon>Nitrospiria</taxon>
        <taxon>Candidatus Troglogloeales</taxon>
        <taxon>Candidatus Manganitrophaceae</taxon>
        <taxon>Candidatus Manganitrophus</taxon>
    </lineage>
</organism>
<reference evidence="9 10" key="1">
    <citation type="journal article" date="2020" name="Nature">
        <title>Bacterial chemolithoautotrophy via manganese oxidation.</title>
        <authorList>
            <person name="Yu H."/>
            <person name="Leadbetter J.R."/>
        </authorList>
    </citation>
    <scope>NUCLEOTIDE SEQUENCE [LARGE SCALE GENOMIC DNA]</scope>
    <source>
        <strain evidence="9 10">Mn-1</strain>
    </source>
</reference>
<evidence type="ECO:0000256" key="3">
    <source>
        <dbReference type="ARBA" id="ARBA00022741"/>
    </source>
</evidence>
<evidence type="ECO:0000256" key="4">
    <source>
        <dbReference type="ARBA" id="ARBA00022777"/>
    </source>
</evidence>
<dbReference type="Pfam" id="PF00406">
    <property type="entry name" value="ADK"/>
    <property type="match status" value="1"/>
</dbReference>
<evidence type="ECO:0000256" key="5">
    <source>
        <dbReference type="HAMAP-Rule" id="MF_00235"/>
    </source>
</evidence>
<name>A0A7X6DPS9_9BACT</name>
<keyword evidence="2 5" id="KW-0545">Nucleotide biosynthesis</keyword>
<dbReference type="GO" id="GO:0004017">
    <property type="term" value="F:AMP kinase activity"/>
    <property type="evidence" value="ECO:0007669"/>
    <property type="project" value="UniProtKB-UniRule"/>
</dbReference>
<dbReference type="Pfam" id="PF05191">
    <property type="entry name" value="ADK_lid"/>
    <property type="match status" value="1"/>
</dbReference>
<dbReference type="InterPro" id="IPR000850">
    <property type="entry name" value="Adenylat/UMP-CMP_kin"/>
</dbReference>
<dbReference type="InterPro" id="IPR027417">
    <property type="entry name" value="P-loop_NTPase"/>
</dbReference>
<feature type="binding site" evidence="5">
    <location>
        <begin position="10"/>
        <end position="15"/>
    </location>
    <ligand>
        <name>ATP</name>
        <dbReference type="ChEBI" id="CHEBI:30616"/>
    </ligand>
</feature>
<dbReference type="NCBIfam" id="NF001380">
    <property type="entry name" value="PRK00279.1-2"/>
    <property type="match status" value="1"/>
</dbReference>
<feature type="region of interest" description="NMP" evidence="5">
    <location>
        <begin position="30"/>
        <end position="59"/>
    </location>
</feature>
<feature type="binding site" evidence="5">
    <location>
        <position position="159"/>
    </location>
    <ligand>
        <name>AMP</name>
        <dbReference type="ChEBI" id="CHEBI:456215"/>
    </ligand>
</feature>
<comment type="function">
    <text evidence="5">Catalyzes the reversible transfer of the terminal phosphate group between ATP and AMP. Plays an important role in cellular energy homeostasis and in adenine nucleotide metabolism.</text>
</comment>
<proteinExistence type="inferred from homology"/>
<comment type="subunit">
    <text evidence="5 7">Monomer.</text>
</comment>
<feature type="domain" description="Adenylate kinase active site lid" evidence="8">
    <location>
        <begin position="127"/>
        <end position="161"/>
    </location>
</feature>
<dbReference type="GO" id="GO:0005524">
    <property type="term" value="F:ATP binding"/>
    <property type="evidence" value="ECO:0007669"/>
    <property type="project" value="UniProtKB-UniRule"/>
</dbReference>
<comment type="subcellular location">
    <subcellularLocation>
        <location evidence="5 7">Cytoplasm</location>
    </subcellularLocation>
</comment>
<feature type="binding site" evidence="5">
    <location>
        <begin position="85"/>
        <end position="88"/>
    </location>
    <ligand>
        <name>AMP</name>
        <dbReference type="ChEBI" id="CHEBI:456215"/>
    </ligand>
</feature>
<comment type="caution">
    <text evidence="5">Lacks conserved residue(s) required for the propagation of feature annotation.</text>
</comment>
<feature type="binding site" evidence="5">
    <location>
        <position position="36"/>
    </location>
    <ligand>
        <name>AMP</name>
        <dbReference type="ChEBI" id="CHEBI:456215"/>
    </ligand>
</feature>
<keyword evidence="10" id="KW-1185">Reference proteome</keyword>
<keyword evidence="5" id="KW-0963">Cytoplasm</keyword>
<comment type="caution">
    <text evidence="9">The sequence shown here is derived from an EMBL/GenBank/DDBJ whole genome shotgun (WGS) entry which is preliminary data.</text>
</comment>